<comment type="caution">
    <text evidence="2">The sequence shown here is derived from an EMBL/GenBank/DDBJ whole genome shotgun (WGS) entry which is preliminary data.</text>
</comment>
<proteinExistence type="predicted"/>
<evidence type="ECO:0000256" key="1">
    <source>
        <dbReference type="SAM" id="MobiDB-lite"/>
    </source>
</evidence>
<accession>A0AAN8IEA9</accession>
<gene>
    <name evidence="2" type="ORF">GCK32_012387</name>
</gene>
<keyword evidence="3" id="KW-1185">Reference proteome</keyword>
<dbReference type="AlphaFoldDB" id="A0AAN8IEA9"/>
<organism evidence="2 3">
    <name type="scientific">Trichostrongylus colubriformis</name>
    <name type="common">Black scour worm</name>
    <dbReference type="NCBI Taxonomy" id="6319"/>
    <lineage>
        <taxon>Eukaryota</taxon>
        <taxon>Metazoa</taxon>
        <taxon>Ecdysozoa</taxon>
        <taxon>Nematoda</taxon>
        <taxon>Chromadorea</taxon>
        <taxon>Rhabditida</taxon>
        <taxon>Rhabditina</taxon>
        <taxon>Rhabditomorpha</taxon>
        <taxon>Strongyloidea</taxon>
        <taxon>Trichostrongylidae</taxon>
        <taxon>Trichostrongylus</taxon>
    </lineage>
</organism>
<name>A0AAN8IEA9_TRICO</name>
<feature type="region of interest" description="Disordered" evidence="1">
    <location>
        <begin position="42"/>
        <end position="84"/>
    </location>
</feature>
<reference evidence="2 3" key="1">
    <citation type="submission" date="2019-10" db="EMBL/GenBank/DDBJ databases">
        <title>Assembly and Annotation for the nematode Trichostrongylus colubriformis.</title>
        <authorList>
            <person name="Martin J."/>
        </authorList>
    </citation>
    <scope>NUCLEOTIDE SEQUENCE [LARGE SCALE GENOMIC DNA]</scope>
    <source>
        <strain evidence="2">G859</strain>
        <tissue evidence="2">Whole worm</tissue>
    </source>
</reference>
<protein>
    <submittedName>
        <fullName evidence="2">Uncharacterized protein</fullName>
    </submittedName>
</protein>
<dbReference type="Proteomes" id="UP001331761">
    <property type="component" value="Unassembled WGS sequence"/>
</dbReference>
<evidence type="ECO:0000313" key="2">
    <source>
        <dbReference type="EMBL" id="KAK5970096.1"/>
    </source>
</evidence>
<dbReference type="EMBL" id="WIXE01019355">
    <property type="protein sequence ID" value="KAK5970096.1"/>
    <property type="molecule type" value="Genomic_DNA"/>
</dbReference>
<evidence type="ECO:0000313" key="3">
    <source>
        <dbReference type="Proteomes" id="UP001331761"/>
    </source>
</evidence>
<sequence>MDPRAQLSPQNPRQQPFNHIHLLPTSTSFTYRFFSFSLLSRRTAENRRRNGIRTPRGHQEDGSTQLPAQDDRPARPRARTPSSP</sequence>